<evidence type="ECO:0008006" key="3">
    <source>
        <dbReference type="Google" id="ProtNLM"/>
    </source>
</evidence>
<organism evidence="1 2">
    <name type="scientific">Ustilago bromivora</name>
    <dbReference type="NCBI Taxonomy" id="307758"/>
    <lineage>
        <taxon>Eukaryota</taxon>
        <taxon>Fungi</taxon>
        <taxon>Dikarya</taxon>
        <taxon>Basidiomycota</taxon>
        <taxon>Ustilaginomycotina</taxon>
        <taxon>Ustilaginomycetes</taxon>
        <taxon>Ustilaginales</taxon>
        <taxon>Ustilaginaceae</taxon>
        <taxon>Ustilago</taxon>
    </lineage>
</organism>
<evidence type="ECO:0000313" key="1">
    <source>
        <dbReference type="EMBL" id="SAM82774.1"/>
    </source>
</evidence>
<name>A0A1K0H8J4_9BASI</name>
<protein>
    <recommendedName>
        <fullName evidence="3">Reverse transcriptase Ty1/copia-type domain-containing protein</fullName>
    </recommendedName>
</protein>
<dbReference type="PANTHER" id="PTHR11439">
    <property type="entry name" value="GAG-POL-RELATED RETROTRANSPOSON"/>
    <property type="match status" value="1"/>
</dbReference>
<dbReference type="CDD" id="cd09272">
    <property type="entry name" value="RNase_HI_RT_Ty1"/>
    <property type="match status" value="1"/>
</dbReference>
<gene>
    <name evidence="1" type="ORF">UBRO_20676</name>
</gene>
<accession>A0A1K0H8J4</accession>
<reference evidence="2" key="1">
    <citation type="submission" date="2016-04" db="EMBL/GenBank/DDBJ databases">
        <authorList>
            <person name="Guldener U."/>
            <person name="Guldener U."/>
        </authorList>
    </citation>
    <scope>NUCLEOTIDE SEQUENCE [LARGE SCALE GENOMIC DNA]</scope>
    <source>
        <strain evidence="2">UB2112</strain>
    </source>
</reference>
<proteinExistence type="predicted"/>
<sequence>MMRLISQFVHTTCPMFVQGLLCRPCDSSLLWIAQGTSPNIAFAIGQCARFAANPLNKHMVATKQILKHLKGTVDVSLSASMTDSRQLLTGWADSDWAGLQDCHHSTSGYIFSVDGFICSWSSQPQPMVPNSSVEAEYVALAAAAREMLWASMFLQELDQVLLKTSTIHVTAGTTVLHSHDKDLAPDPTIPILHSDSSGAHVIANDLQHFKKTMHIDIANFFLRDKIADGHLTIAPIQSSENLADILTKPLTAPTLSYL</sequence>
<dbReference type="Proteomes" id="UP000179920">
    <property type="component" value="Chromosome VIII"/>
</dbReference>
<evidence type="ECO:0000313" key="2">
    <source>
        <dbReference type="Proteomes" id="UP000179920"/>
    </source>
</evidence>
<dbReference type="AlphaFoldDB" id="A0A1K0H8J4"/>
<dbReference type="PANTHER" id="PTHR11439:SF467">
    <property type="entry name" value="INTEGRASE CATALYTIC DOMAIN-CONTAINING PROTEIN"/>
    <property type="match status" value="1"/>
</dbReference>
<dbReference type="EMBL" id="LT558124">
    <property type="protein sequence ID" value="SAM82774.1"/>
    <property type="molecule type" value="Genomic_DNA"/>
</dbReference>